<feature type="compositionally biased region" description="Low complexity" evidence="12">
    <location>
        <begin position="155"/>
        <end position="171"/>
    </location>
</feature>
<protein>
    <recommendedName>
        <fullName evidence="2">[histone H3]-lysine(4) N-trimethyltransferase</fullName>
        <ecNumber evidence="2">2.1.1.354</ecNumber>
    </recommendedName>
</protein>
<dbReference type="InterPro" id="IPR046341">
    <property type="entry name" value="SET_dom_sf"/>
</dbReference>
<feature type="compositionally biased region" description="Low complexity" evidence="12">
    <location>
        <begin position="274"/>
        <end position="285"/>
    </location>
</feature>
<proteinExistence type="predicted"/>
<dbReference type="InterPro" id="IPR003616">
    <property type="entry name" value="Post-SET_dom"/>
</dbReference>
<feature type="region of interest" description="Disordered" evidence="12">
    <location>
        <begin position="1"/>
        <end position="213"/>
    </location>
</feature>
<keyword evidence="7" id="KW-0539">Nucleus</keyword>
<evidence type="ECO:0000256" key="1">
    <source>
        <dbReference type="ARBA" id="ARBA00004123"/>
    </source>
</evidence>
<comment type="catalytic activity">
    <reaction evidence="9">
        <text>N(6)-methyl-L-lysyl(4)-[histone H3] + S-adenosyl-L-methionine = N(6),N(6)-dimethyl-L-lysyl(4)-[histone H3] + S-adenosyl-L-homocysteine + H(+)</text>
        <dbReference type="Rhea" id="RHEA:60268"/>
        <dbReference type="Rhea" id="RHEA-COMP:15540"/>
        <dbReference type="Rhea" id="RHEA-COMP:15543"/>
        <dbReference type="ChEBI" id="CHEBI:15378"/>
        <dbReference type="ChEBI" id="CHEBI:57856"/>
        <dbReference type="ChEBI" id="CHEBI:59789"/>
        <dbReference type="ChEBI" id="CHEBI:61929"/>
        <dbReference type="ChEBI" id="CHEBI:61976"/>
    </reaction>
</comment>
<evidence type="ECO:0000256" key="11">
    <source>
        <dbReference type="SAM" id="Coils"/>
    </source>
</evidence>
<feature type="compositionally biased region" description="Basic and acidic residues" evidence="12">
    <location>
        <begin position="379"/>
        <end position="388"/>
    </location>
</feature>
<dbReference type="EMBL" id="VFQX01000022">
    <property type="protein sequence ID" value="KAF0979969.1"/>
    <property type="molecule type" value="Genomic_DNA"/>
</dbReference>
<dbReference type="InterPro" id="IPR001214">
    <property type="entry name" value="SET_dom"/>
</dbReference>
<feature type="compositionally biased region" description="Basic and acidic residues" evidence="12">
    <location>
        <begin position="817"/>
        <end position="844"/>
    </location>
</feature>
<organism evidence="15 16">
    <name type="scientific">Naegleria fowleri</name>
    <name type="common">Brain eating amoeba</name>
    <dbReference type="NCBI Taxonomy" id="5763"/>
    <lineage>
        <taxon>Eukaryota</taxon>
        <taxon>Discoba</taxon>
        <taxon>Heterolobosea</taxon>
        <taxon>Tetramitia</taxon>
        <taxon>Eutetramitia</taxon>
        <taxon>Vahlkampfiidae</taxon>
        <taxon>Naegleria</taxon>
    </lineage>
</organism>
<feature type="compositionally biased region" description="Basic and acidic residues" evidence="12">
    <location>
        <begin position="575"/>
        <end position="598"/>
    </location>
</feature>
<dbReference type="GO" id="GO:0140999">
    <property type="term" value="F:histone H3K4 trimethyltransferase activity"/>
    <property type="evidence" value="ECO:0007669"/>
    <property type="project" value="UniProtKB-EC"/>
</dbReference>
<evidence type="ECO:0000256" key="7">
    <source>
        <dbReference type="ARBA" id="ARBA00023242"/>
    </source>
</evidence>
<feature type="region of interest" description="Disordered" evidence="12">
    <location>
        <begin position="365"/>
        <end position="397"/>
    </location>
</feature>
<feature type="compositionally biased region" description="Polar residues" evidence="12">
    <location>
        <begin position="8"/>
        <end position="18"/>
    </location>
</feature>
<evidence type="ECO:0000256" key="5">
    <source>
        <dbReference type="ARBA" id="ARBA00022691"/>
    </source>
</evidence>
<evidence type="ECO:0000313" key="16">
    <source>
        <dbReference type="Proteomes" id="UP000444721"/>
    </source>
</evidence>
<dbReference type="OrthoDB" id="308383at2759"/>
<comment type="caution">
    <text evidence="15">The sequence shown here is derived from an EMBL/GenBank/DDBJ whole genome shotgun (WGS) entry which is preliminary data.</text>
</comment>
<dbReference type="Gene3D" id="2.170.270.10">
    <property type="entry name" value="SET domain"/>
    <property type="match status" value="1"/>
</dbReference>
<evidence type="ECO:0000256" key="12">
    <source>
        <dbReference type="SAM" id="MobiDB-lite"/>
    </source>
</evidence>
<dbReference type="Proteomes" id="UP000444721">
    <property type="component" value="Unassembled WGS sequence"/>
</dbReference>
<sequence length="1132" mass="131693">MSRFGASTADTPRSSYNTNGGGDSVDPSRQPNSKSVEDATSSNNNISRITPEHSNDHTNVSFQNKASDSTLGDGDNRKLLTDSTLGSKEDLMKGSSSVNSRNNNSIVNNNGRRIYGATTPSNSTTNTDSVHLSRRLYEGSSSSGQQGFNDRGRYGSQSYNRNRGSNRYYNGESPNQSHSQNNRNVPSYNRERRYTNTSGGASSSNYSNRGHRRTDSYEHTLHNQYNPFPPYDDVYAPHMMHHHYPETMYNYPPFHPVDSSGYASHPYAAHHPTETSNSSTTPSDPYLTSPSKSDSHYNEDYAMPYPYLQYPYPYPYPYFPGYPVAHPMSYDKGRVEQNQSFNREHYKNTRNEEEVKDTMQENEKTIEKNKENITANDSSKSEPEKEKLQEEEEQIIESTTVPRDPRLFEYYIDENATVEDKGDAKKSKKKKYIQSTKSIKKSEYFSKIQLSTTLEIPPICLEQGFIVNTKEYLRSLTVKKQPKIAISEIPKDFKAGHIADIIKTTGSITEFDAYYNKETDQVIFATAIFKDFDTCIRAVEELHDDKSIKFSIEYDFYGVLEDEKAISNPNLISGKKREQEKKEEKLKKQEKEKPKPKPYQREELVNMFDYYPYPYPLYPFSYPYYQQGYQPSSRFQLKVLTKYPRSKKDKLSNVFYDYMCSRFYFNETEQMYIVEFNNPDDLTSAYQHLNNHVVLGYVMELEPIYPENYQPTETSIQEKLYDRIKLKIKEALLKRFRKNVFAPFAKNILESKKQKDSEDVMKNIVLEKIKRDLEEKERFLERFAMQSKAEKEEPQSSEDEKSENDEHDLISEGSSKYMREENDFQSPKLEDHSSLSKNQDRMEHDSEEEYQFDDEASLNDQHQTNLEGVTSEETNLKKRKHHDLKKAGKKKAQNVPFKLSKEEQEIDEKLKAITDGCSKLRGLTLKEIREMKEIKKPVSESVVKDMMKNTMRRMELEAKKNTNESRRQRAESRRALKMAQDDTKVNQFQNRAKKLKFAKSPIHDWGLFALETIEKDEMVIEYVGEVIREALSDIREKRYEQIGIGSSYLFRLDDDYIIDATKRGNLARFINHSCDPNCCAKIIEKDRQKKVVIYATKRIEIGEEITYDYKFPLEENKIPCHCGSAKCKKWLN</sequence>
<feature type="region of interest" description="Disordered" evidence="12">
    <location>
        <begin position="265"/>
        <end position="297"/>
    </location>
</feature>
<keyword evidence="16" id="KW-1185">Reference proteome</keyword>
<dbReference type="SUPFAM" id="SSF82199">
    <property type="entry name" value="SET domain"/>
    <property type="match status" value="1"/>
</dbReference>
<evidence type="ECO:0000259" key="13">
    <source>
        <dbReference type="PROSITE" id="PS50280"/>
    </source>
</evidence>
<dbReference type="VEuPathDB" id="AmoebaDB:FDP41_001122"/>
<dbReference type="RefSeq" id="XP_044564682.1">
    <property type="nucleotide sequence ID" value="XM_044701604.1"/>
</dbReference>
<evidence type="ECO:0000256" key="4">
    <source>
        <dbReference type="ARBA" id="ARBA00022679"/>
    </source>
</evidence>
<comment type="catalytic activity">
    <reaction evidence="8">
        <text>L-lysyl(4)-[histone H3] + 3 S-adenosyl-L-methionine = N(6),N(6),N(6)-trimethyl-L-lysyl(4)-[histone H3] + 3 S-adenosyl-L-homocysteine + 3 H(+)</text>
        <dbReference type="Rhea" id="RHEA:60260"/>
        <dbReference type="Rhea" id="RHEA-COMP:15537"/>
        <dbReference type="Rhea" id="RHEA-COMP:15547"/>
        <dbReference type="ChEBI" id="CHEBI:15378"/>
        <dbReference type="ChEBI" id="CHEBI:29969"/>
        <dbReference type="ChEBI" id="CHEBI:57856"/>
        <dbReference type="ChEBI" id="CHEBI:59789"/>
        <dbReference type="ChEBI" id="CHEBI:61961"/>
        <dbReference type="EC" id="2.1.1.354"/>
    </reaction>
</comment>
<dbReference type="GO" id="GO:0032259">
    <property type="term" value="P:methylation"/>
    <property type="evidence" value="ECO:0007669"/>
    <property type="project" value="UniProtKB-KW"/>
</dbReference>
<feature type="compositionally biased region" description="Polar residues" evidence="12">
    <location>
        <begin position="195"/>
        <end position="208"/>
    </location>
</feature>
<feature type="compositionally biased region" description="Polar residues" evidence="12">
    <location>
        <begin position="57"/>
        <end position="70"/>
    </location>
</feature>
<evidence type="ECO:0000256" key="9">
    <source>
        <dbReference type="ARBA" id="ARBA00047583"/>
    </source>
</evidence>
<dbReference type="PANTHER" id="PTHR45814:SF2">
    <property type="entry name" value="HISTONE-LYSINE N-METHYLTRANSFERASE SETD1"/>
    <property type="match status" value="1"/>
</dbReference>
<dbReference type="PANTHER" id="PTHR45814">
    <property type="entry name" value="HISTONE-LYSINE N-METHYLTRANSFERASE SETD1"/>
    <property type="match status" value="1"/>
</dbReference>
<feature type="domain" description="SET" evidence="13">
    <location>
        <begin position="993"/>
        <end position="1110"/>
    </location>
</feature>
<feature type="compositionally biased region" description="Acidic residues" evidence="12">
    <location>
        <begin position="795"/>
        <end position="806"/>
    </location>
</feature>
<feature type="compositionally biased region" description="Low complexity" evidence="12">
    <location>
        <begin position="94"/>
        <end position="127"/>
    </location>
</feature>
<evidence type="ECO:0000259" key="14">
    <source>
        <dbReference type="PROSITE" id="PS50868"/>
    </source>
</evidence>
<feature type="compositionally biased region" description="Polar residues" evidence="12">
    <location>
        <begin position="172"/>
        <end position="187"/>
    </location>
</feature>
<dbReference type="InterPro" id="IPR044570">
    <property type="entry name" value="Set1-like"/>
</dbReference>
<feature type="coiled-coil region" evidence="11">
    <location>
        <begin position="944"/>
        <end position="973"/>
    </location>
</feature>
<gene>
    <name evidence="15" type="ORF">FDP41_001122</name>
</gene>
<feature type="compositionally biased region" description="Basic residues" evidence="12">
    <location>
        <begin position="877"/>
        <end position="892"/>
    </location>
</feature>
<keyword evidence="11" id="KW-0175">Coiled coil</keyword>
<evidence type="ECO:0000256" key="6">
    <source>
        <dbReference type="ARBA" id="ARBA00022853"/>
    </source>
</evidence>
<feature type="compositionally biased region" description="Acidic residues" evidence="12">
    <location>
        <begin position="845"/>
        <end position="857"/>
    </location>
</feature>
<keyword evidence="6" id="KW-0156">Chromatin regulator</keyword>
<keyword evidence="3" id="KW-0489">Methyltransferase</keyword>
<comment type="catalytic activity">
    <reaction evidence="10">
        <text>N(6),N(6)-dimethyl-L-lysyl(4)-[histone H3] + S-adenosyl-L-methionine = N(6),N(6),N(6)-trimethyl-L-lysyl(4)-[histone H3] + S-adenosyl-L-homocysteine + H(+)</text>
        <dbReference type="Rhea" id="RHEA:60272"/>
        <dbReference type="Rhea" id="RHEA-COMP:15537"/>
        <dbReference type="Rhea" id="RHEA-COMP:15540"/>
        <dbReference type="ChEBI" id="CHEBI:15378"/>
        <dbReference type="ChEBI" id="CHEBI:57856"/>
        <dbReference type="ChEBI" id="CHEBI:59789"/>
        <dbReference type="ChEBI" id="CHEBI:61961"/>
        <dbReference type="ChEBI" id="CHEBI:61976"/>
    </reaction>
</comment>
<feature type="compositionally biased region" description="Polar residues" evidence="12">
    <location>
        <begin position="858"/>
        <end position="873"/>
    </location>
</feature>
<dbReference type="Pfam" id="PF00856">
    <property type="entry name" value="SET"/>
    <property type="match status" value="1"/>
</dbReference>
<dbReference type="SMART" id="SM00508">
    <property type="entry name" value="PostSET"/>
    <property type="match status" value="1"/>
</dbReference>
<evidence type="ECO:0000256" key="3">
    <source>
        <dbReference type="ARBA" id="ARBA00022603"/>
    </source>
</evidence>
<feature type="domain" description="Post-SET" evidence="14">
    <location>
        <begin position="1116"/>
        <end position="1132"/>
    </location>
</feature>
<dbReference type="GO" id="GO:0048188">
    <property type="term" value="C:Set1C/COMPASS complex"/>
    <property type="evidence" value="ECO:0007669"/>
    <property type="project" value="TreeGrafter"/>
</dbReference>
<dbReference type="AlphaFoldDB" id="A0A6A5C3U4"/>
<feature type="region of interest" description="Disordered" evidence="12">
    <location>
        <begin position="784"/>
        <end position="894"/>
    </location>
</feature>
<feature type="region of interest" description="Disordered" evidence="12">
    <location>
        <begin position="570"/>
        <end position="598"/>
    </location>
</feature>
<accession>A0A6A5C3U4</accession>
<reference evidence="15 16" key="1">
    <citation type="journal article" date="2019" name="Sci. Rep.">
        <title>Nanopore sequencing improves the draft genome of the human pathogenic amoeba Naegleria fowleri.</title>
        <authorList>
            <person name="Liechti N."/>
            <person name="Schurch N."/>
            <person name="Bruggmann R."/>
            <person name="Wittwer M."/>
        </authorList>
    </citation>
    <scope>NUCLEOTIDE SEQUENCE [LARGE SCALE GENOMIC DNA]</scope>
    <source>
        <strain evidence="15 16">ATCC 30894</strain>
    </source>
</reference>
<dbReference type="VEuPathDB" id="AmoebaDB:NF0012350"/>
<evidence type="ECO:0000256" key="8">
    <source>
        <dbReference type="ARBA" id="ARBA00047571"/>
    </source>
</evidence>
<dbReference type="PROSITE" id="PS50868">
    <property type="entry name" value="POST_SET"/>
    <property type="match status" value="1"/>
</dbReference>
<dbReference type="PROSITE" id="PS50280">
    <property type="entry name" value="SET"/>
    <property type="match status" value="1"/>
</dbReference>
<name>A0A6A5C3U4_NAEFO</name>
<evidence type="ECO:0000256" key="10">
    <source>
        <dbReference type="ARBA" id="ARBA00049129"/>
    </source>
</evidence>
<feature type="compositionally biased region" description="Polar residues" evidence="12">
    <location>
        <begin position="139"/>
        <end position="148"/>
    </location>
</feature>
<keyword evidence="5" id="KW-0949">S-adenosyl-L-methionine</keyword>
<evidence type="ECO:0000256" key="2">
    <source>
        <dbReference type="ARBA" id="ARBA00012182"/>
    </source>
</evidence>
<dbReference type="VEuPathDB" id="AmoebaDB:NfTy_049240"/>
<feature type="compositionally biased region" description="Polar residues" evidence="12">
    <location>
        <begin position="27"/>
        <end position="48"/>
    </location>
</feature>
<keyword evidence="4" id="KW-0808">Transferase</keyword>
<dbReference type="EC" id="2.1.1.354" evidence="2"/>
<dbReference type="SMART" id="SM00317">
    <property type="entry name" value="SET"/>
    <property type="match status" value="1"/>
</dbReference>
<dbReference type="GeneID" id="68108340"/>
<comment type="subcellular location">
    <subcellularLocation>
        <location evidence="1">Nucleus</location>
    </subcellularLocation>
</comment>
<evidence type="ECO:0000313" key="15">
    <source>
        <dbReference type="EMBL" id="KAF0979969.1"/>
    </source>
</evidence>